<feature type="domain" description="DRBM" evidence="3">
    <location>
        <begin position="457"/>
        <end position="528"/>
    </location>
</feature>
<reference evidence="5" key="1">
    <citation type="submission" date="2025-08" db="UniProtKB">
        <authorList>
            <consortium name="RefSeq"/>
        </authorList>
    </citation>
    <scope>IDENTIFICATION</scope>
    <source>
        <tissue evidence="5">Testes</tissue>
    </source>
</reference>
<protein>
    <submittedName>
        <fullName evidence="5">Uncharacterized protein LOC100377645</fullName>
    </submittedName>
</protein>
<dbReference type="Pfam" id="PF00035">
    <property type="entry name" value="dsrm"/>
    <property type="match status" value="3"/>
</dbReference>
<feature type="domain" description="DRBM" evidence="3">
    <location>
        <begin position="806"/>
        <end position="876"/>
    </location>
</feature>
<proteinExistence type="predicted"/>
<feature type="domain" description="DRBM" evidence="3">
    <location>
        <begin position="732"/>
        <end position="797"/>
    </location>
</feature>
<sequence>MLDNIHMRIPGFSDSLRICPFSKKEESKIPYVIPFGIYGEYQHWLLVTMATSRLNNDEYKNWLRVGRSLLEMCKGLDKFITAENNNFHSQLKTKLPACTSKNCKGNENKPPSKRKHVCPVCAKWEVEILTHHSNKGSVYWQNADNTKWFTVAWEVAKVFMPRGQKKTVTTASETDSSALLNLMSNCKKFHAYIKDTQKVLKVRNDVMHSVQMKFTTQEMQDNINKILHLLQASNIPSQYTDVQDAIQNIKEILRVNFVITEEMELSVLRDKFKEFENKLEELDNRITPELQKAVESFQDFINGNSDLQGQFQNELSSLEQRINSLEGRVDDVAKEVEVIGEELKKMKGDNTPKLQAKYKIDLQTNAQRNKFESKYTYILLSCIVCCFAYQIYILGILGRSLVSCEVTVGEQTYRSTIVTSKPKDAEQDAARVALVELGQSGDEEPVSLSVEEYFVNYKNVLQEHCQKTGLHSPDYETTKIKEDPPQFIAWLTYKAIGKSKKYLSESLIHTSAKKAEQSAAKVACLDLKLALPEPIRILPKPMKSTQPTPPKEKELMQPPDNSDEKSQTHSPPAGNQQHDDFINYKNILQEHCQKNRFDTPKYESTKIQDNPAQFTTVLTYKTLGNTVKYSSEGLTHSNKKESEQSAAKVACLGLDLVSSDTTKSPTKPVSTQPTNKCDVKSQISASPVENKQQKKLTLVSSPPKKAAEDAPECHQPAPTSSPDGSAVVQDNYKGKLQEFLTKAGVTNRPVYETTQVDMKFISTFKLDTKYAIQTTTPFESKRKAEEHLAKQILQSLKIETQNVTSFKSRLNEIDPKTPAKYITEVVDPNALSKTFKSLVISKTIVDDHQIELKGDMCNSKKRAEQNVAASALAFIEKYLSEFLLEK</sequence>
<evidence type="ECO:0000259" key="3">
    <source>
        <dbReference type="SMART" id="SM00358"/>
    </source>
</evidence>
<dbReference type="GeneID" id="100377645"/>
<evidence type="ECO:0000313" key="4">
    <source>
        <dbReference type="Proteomes" id="UP000694865"/>
    </source>
</evidence>
<dbReference type="Gene3D" id="3.30.160.20">
    <property type="match status" value="4"/>
</dbReference>
<dbReference type="SUPFAM" id="SSF54768">
    <property type="entry name" value="dsRNA-binding domain-like"/>
    <property type="match status" value="4"/>
</dbReference>
<dbReference type="Pfam" id="PF15112">
    <property type="entry name" value="DUF4559"/>
    <property type="match status" value="1"/>
</dbReference>
<evidence type="ECO:0000256" key="2">
    <source>
        <dbReference type="SAM" id="MobiDB-lite"/>
    </source>
</evidence>
<feature type="region of interest" description="Disordered" evidence="2">
    <location>
        <begin position="659"/>
        <end position="728"/>
    </location>
</feature>
<dbReference type="InterPro" id="IPR014720">
    <property type="entry name" value="dsRBD_dom"/>
</dbReference>
<evidence type="ECO:0000313" key="5">
    <source>
        <dbReference type="RefSeq" id="XP_002740205.2"/>
    </source>
</evidence>
<name>A0ABM0GYI0_SACKO</name>
<organism evidence="4 5">
    <name type="scientific">Saccoglossus kowalevskii</name>
    <name type="common">Acorn worm</name>
    <dbReference type="NCBI Taxonomy" id="10224"/>
    <lineage>
        <taxon>Eukaryota</taxon>
        <taxon>Metazoa</taxon>
        <taxon>Hemichordata</taxon>
        <taxon>Enteropneusta</taxon>
        <taxon>Harrimaniidae</taxon>
        <taxon>Saccoglossus</taxon>
    </lineage>
</organism>
<dbReference type="RefSeq" id="XP_002740205.2">
    <property type="nucleotide sequence ID" value="XM_002740159.2"/>
</dbReference>
<evidence type="ECO:0000256" key="1">
    <source>
        <dbReference type="SAM" id="Coils"/>
    </source>
</evidence>
<keyword evidence="4" id="KW-1185">Reference proteome</keyword>
<accession>A0ABM0GYI0</accession>
<dbReference type="SMART" id="SM00358">
    <property type="entry name" value="DSRM"/>
    <property type="match status" value="4"/>
</dbReference>
<feature type="coiled-coil region" evidence="1">
    <location>
        <begin position="265"/>
        <end position="335"/>
    </location>
</feature>
<dbReference type="Proteomes" id="UP000694865">
    <property type="component" value="Unplaced"/>
</dbReference>
<feature type="region of interest" description="Disordered" evidence="2">
    <location>
        <begin position="538"/>
        <end position="579"/>
    </location>
</feature>
<gene>
    <name evidence="5" type="primary">LOC100377645</name>
</gene>
<dbReference type="PANTHER" id="PTHR35083">
    <property type="entry name" value="RGD1565685 PROTEIN"/>
    <property type="match status" value="1"/>
</dbReference>
<dbReference type="CDD" id="cd19878">
    <property type="entry name" value="DSRM_AtDRB-like"/>
    <property type="match status" value="1"/>
</dbReference>
<keyword evidence="1" id="KW-0175">Coiled coil</keyword>
<dbReference type="PANTHER" id="PTHR35083:SF3">
    <property type="entry name" value="SI:CH211-91P5.3"/>
    <property type="match status" value="1"/>
</dbReference>
<feature type="compositionally biased region" description="Polar residues" evidence="2">
    <location>
        <begin position="659"/>
        <end position="690"/>
    </location>
</feature>
<dbReference type="InterPro" id="IPR027897">
    <property type="entry name" value="DUF4559"/>
</dbReference>
<feature type="domain" description="DRBM" evidence="3">
    <location>
        <begin position="584"/>
        <end position="655"/>
    </location>
</feature>